<dbReference type="Pfam" id="PF25973">
    <property type="entry name" value="BSH_CzcB"/>
    <property type="match status" value="1"/>
</dbReference>
<evidence type="ECO:0000313" key="8">
    <source>
        <dbReference type="Proteomes" id="UP001629156"/>
    </source>
</evidence>
<feature type="domain" description="CusB-like beta-barrel" evidence="5">
    <location>
        <begin position="236"/>
        <end position="305"/>
    </location>
</feature>
<dbReference type="Proteomes" id="UP001629156">
    <property type="component" value="Unassembled WGS sequence"/>
</dbReference>
<dbReference type="InterPro" id="IPR058647">
    <property type="entry name" value="BSH_CzcB-like"/>
</dbReference>
<dbReference type="PANTHER" id="PTHR30097">
    <property type="entry name" value="CATION EFFLUX SYSTEM PROTEIN CUSB"/>
    <property type="match status" value="1"/>
</dbReference>
<dbReference type="RefSeq" id="WP_408083126.1">
    <property type="nucleotide sequence ID" value="NZ_JBELPZ010000001.1"/>
</dbReference>
<dbReference type="Pfam" id="PF25954">
    <property type="entry name" value="Beta-barrel_RND_2"/>
    <property type="match status" value="1"/>
</dbReference>
<dbReference type="InterPro" id="IPR051909">
    <property type="entry name" value="MFP_Cation_Efflux"/>
</dbReference>
<dbReference type="Gene3D" id="2.40.50.100">
    <property type="match status" value="1"/>
</dbReference>
<keyword evidence="4" id="KW-0732">Signal</keyword>
<evidence type="ECO:0000256" key="1">
    <source>
        <dbReference type="ARBA" id="ARBA00009477"/>
    </source>
</evidence>
<accession>A0ABW8YUX4</accession>
<dbReference type="PANTHER" id="PTHR30097:SF4">
    <property type="entry name" value="SLR6042 PROTEIN"/>
    <property type="match status" value="1"/>
</dbReference>
<feature type="signal peptide" evidence="4">
    <location>
        <begin position="1"/>
        <end position="25"/>
    </location>
</feature>
<feature type="region of interest" description="Disordered" evidence="3">
    <location>
        <begin position="337"/>
        <end position="371"/>
    </location>
</feature>
<dbReference type="NCBIfam" id="TIGR01730">
    <property type="entry name" value="RND_mfp"/>
    <property type="match status" value="1"/>
</dbReference>
<evidence type="ECO:0000313" key="7">
    <source>
        <dbReference type="EMBL" id="MFL9842898.1"/>
    </source>
</evidence>
<feature type="domain" description="CzcB-like barrel-sandwich hybrid" evidence="6">
    <location>
        <begin position="89"/>
        <end position="229"/>
    </location>
</feature>
<dbReference type="EMBL" id="JBELPZ010000001">
    <property type="protein sequence ID" value="MFL9842898.1"/>
    <property type="molecule type" value="Genomic_DNA"/>
</dbReference>
<protein>
    <submittedName>
        <fullName evidence="7">Efflux RND transporter periplasmic adaptor subunit</fullName>
    </submittedName>
</protein>
<evidence type="ECO:0000256" key="3">
    <source>
        <dbReference type="SAM" id="MobiDB-lite"/>
    </source>
</evidence>
<dbReference type="InterPro" id="IPR006143">
    <property type="entry name" value="RND_pump_MFP"/>
</dbReference>
<reference evidence="7 8" key="1">
    <citation type="submission" date="2024-06" db="EMBL/GenBank/DDBJ databases">
        <authorList>
            <person name="Kaempfer P."/>
            <person name="Viver T."/>
        </authorList>
    </citation>
    <scope>NUCLEOTIDE SEQUENCE [LARGE SCALE GENOMIC DNA]</scope>
    <source>
        <strain evidence="7 8">ST-119</strain>
    </source>
</reference>
<evidence type="ECO:0000259" key="6">
    <source>
        <dbReference type="Pfam" id="PF25973"/>
    </source>
</evidence>
<comment type="caution">
    <text evidence="7">The sequence shown here is derived from an EMBL/GenBank/DDBJ whole genome shotgun (WGS) entry which is preliminary data.</text>
</comment>
<evidence type="ECO:0000259" key="5">
    <source>
        <dbReference type="Pfam" id="PF25954"/>
    </source>
</evidence>
<feature type="chain" id="PRO_5047032194" evidence="4">
    <location>
        <begin position="26"/>
        <end position="427"/>
    </location>
</feature>
<dbReference type="Gene3D" id="2.40.420.20">
    <property type="match status" value="1"/>
</dbReference>
<evidence type="ECO:0000256" key="4">
    <source>
        <dbReference type="SAM" id="SignalP"/>
    </source>
</evidence>
<proteinExistence type="inferred from homology"/>
<keyword evidence="2" id="KW-0813">Transport</keyword>
<evidence type="ECO:0000256" key="2">
    <source>
        <dbReference type="ARBA" id="ARBA00022448"/>
    </source>
</evidence>
<sequence>MKKSNKNLYILVVFTALLFSCNGNDKQNTKTAVVPQKQEEHSEAPGIKEVELNEAQFNAAGITLGTFSMRNLSNVVSASGYTKLPPQNQAEVSVHLGGIVTSINVIEGQSVKKGQVLAILQSPEFAKLQEAYISSKSNLEYLNKEFERQRVLSAENVTSKKVFERTKSDLDIEQARFTSLDKQLSLLNLSKKSVTSAMALTAPIAGHISHVNITIGAHAQEGQPLVGIVDNTKLHVDLMVYEKDLSKVKEGQTITLALTNQNGVELKGKVFNVSRSFEGDAKAVAVHADINNANESLIAGMYVTALIDVGSREVEALPTEAIVKADGREFIFVLEEHGDDEHEHNEAEEKNHDEDNYDNDEGQHHEEESDMHHFQRIEVKTGTSQLGYVQITLLHAIDKEAQIVLNGAYYLQSHLIKSEGGGGHHHH</sequence>
<keyword evidence="8" id="KW-1185">Reference proteome</keyword>
<dbReference type="Gene3D" id="2.40.30.170">
    <property type="match status" value="1"/>
</dbReference>
<dbReference type="PROSITE" id="PS51257">
    <property type="entry name" value="PROKAR_LIPOPROTEIN"/>
    <property type="match status" value="1"/>
</dbReference>
<dbReference type="SUPFAM" id="SSF111369">
    <property type="entry name" value="HlyD-like secretion proteins"/>
    <property type="match status" value="1"/>
</dbReference>
<feature type="compositionally biased region" description="Basic and acidic residues" evidence="3">
    <location>
        <begin position="361"/>
        <end position="371"/>
    </location>
</feature>
<gene>
    <name evidence="7" type="ORF">ABS766_00570</name>
</gene>
<comment type="similarity">
    <text evidence="1">Belongs to the membrane fusion protein (MFP) (TC 8.A.1) family.</text>
</comment>
<feature type="compositionally biased region" description="Basic and acidic residues" evidence="3">
    <location>
        <begin position="337"/>
        <end position="354"/>
    </location>
</feature>
<name>A0ABW8YUX4_9FLAO</name>
<organism evidence="7 8">
    <name type="scientific">Flavobacterium rhizosphaerae</name>
    <dbReference type="NCBI Taxonomy" id="3163298"/>
    <lineage>
        <taxon>Bacteria</taxon>
        <taxon>Pseudomonadati</taxon>
        <taxon>Bacteroidota</taxon>
        <taxon>Flavobacteriia</taxon>
        <taxon>Flavobacteriales</taxon>
        <taxon>Flavobacteriaceae</taxon>
        <taxon>Flavobacterium</taxon>
    </lineage>
</organism>
<dbReference type="InterPro" id="IPR058792">
    <property type="entry name" value="Beta-barrel_RND_2"/>
</dbReference>